<sequence>MYDDRSNCSYMTVTLNNLNDLDTLI</sequence>
<evidence type="ECO:0000313" key="1">
    <source>
        <dbReference type="EMBL" id="MBX69432.1"/>
    </source>
</evidence>
<dbReference type="AlphaFoldDB" id="A0A2P2QQY7"/>
<reference evidence="1" key="1">
    <citation type="submission" date="2018-02" db="EMBL/GenBank/DDBJ databases">
        <title>Rhizophora mucronata_Transcriptome.</title>
        <authorList>
            <person name="Meera S.P."/>
            <person name="Sreeshan A."/>
            <person name="Augustine A."/>
        </authorList>
    </citation>
    <scope>NUCLEOTIDE SEQUENCE</scope>
    <source>
        <tissue evidence="1">Leaf</tissue>
    </source>
</reference>
<dbReference type="EMBL" id="GGEC01088948">
    <property type="protein sequence ID" value="MBX69432.1"/>
    <property type="molecule type" value="Transcribed_RNA"/>
</dbReference>
<protein>
    <submittedName>
        <fullName evidence="1">Uncharacterized protein</fullName>
    </submittedName>
</protein>
<proteinExistence type="predicted"/>
<accession>A0A2P2QQY7</accession>
<name>A0A2P2QQY7_RHIMU</name>
<organism evidence="1">
    <name type="scientific">Rhizophora mucronata</name>
    <name type="common">Asiatic mangrove</name>
    <dbReference type="NCBI Taxonomy" id="61149"/>
    <lineage>
        <taxon>Eukaryota</taxon>
        <taxon>Viridiplantae</taxon>
        <taxon>Streptophyta</taxon>
        <taxon>Embryophyta</taxon>
        <taxon>Tracheophyta</taxon>
        <taxon>Spermatophyta</taxon>
        <taxon>Magnoliopsida</taxon>
        <taxon>eudicotyledons</taxon>
        <taxon>Gunneridae</taxon>
        <taxon>Pentapetalae</taxon>
        <taxon>rosids</taxon>
        <taxon>fabids</taxon>
        <taxon>Malpighiales</taxon>
        <taxon>Rhizophoraceae</taxon>
        <taxon>Rhizophora</taxon>
    </lineage>
</organism>